<keyword evidence="10" id="KW-1185">Reference proteome</keyword>
<dbReference type="STRING" id="702114.A1355_19455"/>
<dbReference type="Pfam" id="PF00990">
    <property type="entry name" value="GGDEF"/>
    <property type="match status" value="1"/>
</dbReference>
<comment type="cofactor">
    <cofactor evidence="1">
        <name>Mg(2+)</name>
        <dbReference type="ChEBI" id="CHEBI:18420"/>
    </cofactor>
</comment>
<evidence type="ECO:0000256" key="4">
    <source>
        <dbReference type="ARBA" id="ARBA00051114"/>
    </source>
</evidence>
<evidence type="ECO:0000313" key="10">
    <source>
        <dbReference type="Proteomes" id="UP000077628"/>
    </source>
</evidence>
<dbReference type="FunFam" id="3.20.20.450:FF:000001">
    <property type="entry name" value="Cyclic di-GMP phosphodiesterase yahA"/>
    <property type="match status" value="1"/>
</dbReference>
<keyword evidence="6" id="KW-0472">Membrane</keyword>
<dbReference type="InterPro" id="IPR029016">
    <property type="entry name" value="GAF-like_dom_sf"/>
</dbReference>
<dbReference type="PROSITE" id="PS50883">
    <property type="entry name" value="EAL"/>
    <property type="match status" value="1"/>
</dbReference>
<evidence type="ECO:0000256" key="6">
    <source>
        <dbReference type="SAM" id="Phobius"/>
    </source>
</evidence>
<dbReference type="EMBL" id="LUUK01000036">
    <property type="protein sequence ID" value="OAI25689.1"/>
    <property type="molecule type" value="Genomic_DNA"/>
</dbReference>
<dbReference type="InterPro" id="IPR052155">
    <property type="entry name" value="Biofilm_reg_signaling"/>
</dbReference>
<dbReference type="Gene3D" id="3.30.450.40">
    <property type="match status" value="2"/>
</dbReference>
<organism evidence="9 10">
    <name type="scientific">Methylomonas koyamae</name>
    <dbReference type="NCBI Taxonomy" id="702114"/>
    <lineage>
        <taxon>Bacteria</taxon>
        <taxon>Pseudomonadati</taxon>
        <taxon>Pseudomonadota</taxon>
        <taxon>Gammaproteobacteria</taxon>
        <taxon>Methylococcales</taxon>
        <taxon>Methylococcaceae</taxon>
        <taxon>Methylomonas</taxon>
    </lineage>
</organism>
<feature type="transmembrane region" description="Helical" evidence="6">
    <location>
        <begin position="12"/>
        <end position="32"/>
    </location>
</feature>
<dbReference type="InterPro" id="IPR029787">
    <property type="entry name" value="Nucleotide_cyclase"/>
</dbReference>
<dbReference type="RefSeq" id="WP_064024997.1">
    <property type="nucleotide sequence ID" value="NZ_LUUK01000036.1"/>
</dbReference>
<evidence type="ECO:0000256" key="5">
    <source>
        <dbReference type="SAM" id="Coils"/>
    </source>
</evidence>
<dbReference type="Proteomes" id="UP000077628">
    <property type="component" value="Unassembled WGS sequence"/>
</dbReference>
<dbReference type="InterPro" id="IPR043128">
    <property type="entry name" value="Rev_trsase/Diguanyl_cyclase"/>
</dbReference>
<dbReference type="GO" id="GO:0071732">
    <property type="term" value="P:cellular response to nitric oxide"/>
    <property type="evidence" value="ECO:0007669"/>
    <property type="project" value="UniProtKB-ARBA"/>
</dbReference>
<evidence type="ECO:0000259" key="7">
    <source>
        <dbReference type="PROSITE" id="PS50883"/>
    </source>
</evidence>
<evidence type="ECO:0000259" key="8">
    <source>
        <dbReference type="PROSITE" id="PS50887"/>
    </source>
</evidence>
<dbReference type="Pfam" id="PF13185">
    <property type="entry name" value="GAF_2"/>
    <property type="match status" value="2"/>
</dbReference>
<dbReference type="GO" id="GO:0071111">
    <property type="term" value="F:cyclic-guanylate-specific phosphodiesterase activity"/>
    <property type="evidence" value="ECO:0007669"/>
    <property type="project" value="UniProtKB-EC"/>
</dbReference>
<dbReference type="InterPro" id="IPR000160">
    <property type="entry name" value="GGDEF_dom"/>
</dbReference>
<accession>A0A177P8D2</accession>
<dbReference type="InterPro" id="IPR035919">
    <property type="entry name" value="EAL_sf"/>
</dbReference>
<protein>
    <recommendedName>
        <fullName evidence="2">cyclic-guanylate-specific phosphodiesterase</fullName>
        <ecNumber evidence="2">3.1.4.52</ecNumber>
    </recommendedName>
</protein>
<feature type="transmembrane region" description="Helical" evidence="6">
    <location>
        <begin position="222"/>
        <end position="239"/>
    </location>
</feature>
<dbReference type="Gene3D" id="3.30.70.270">
    <property type="match status" value="1"/>
</dbReference>
<dbReference type="EC" id="3.1.4.52" evidence="2"/>
<dbReference type="InterPro" id="IPR003018">
    <property type="entry name" value="GAF"/>
</dbReference>
<dbReference type="SUPFAM" id="SSF141868">
    <property type="entry name" value="EAL domain-like"/>
    <property type="match status" value="1"/>
</dbReference>
<dbReference type="AlphaFoldDB" id="A0A177P8D2"/>
<dbReference type="NCBIfam" id="TIGR00254">
    <property type="entry name" value="GGDEF"/>
    <property type="match status" value="1"/>
</dbReference>
<feature type="domain" description="GGDEF" evidence="8">
    <location>
        <begin position="686"/>
        <end position="818"/>
    </location>
</feature>
<dbReference type="SMART" id="SM00052">
    <property type="entry name" value="EAL"/>
    <property type="match status" value="1"/>
</dbReference>
<comment type="catalytic activity">
    <reaction evidence="4">
        <text>3',3'-c-di-GMP + H2O = 5'-phosphoguanylyl(3'-&gt;5')guanosine + H(+)</text>
        <dbReference type="Rhea" id="RHEA:24902"/>
        <dbReference type="ChEBI" id="CHEBI:15377"/>
        <dbReference type="ChEBI" id="CHEBI:15378"/>
        <dbReference type="ChEBI" id="CHEBI:58754"/>
        <dbReference type="ChEBI" id="CHEBI:58805"/>
        <dbReference type="EC" id="3.1.4.52"/>
    </reaction>
    <physiologicalReaction direction="left-to-right" evidence="4">
        <dbReference type="Rhea" id="RHEA:24903"/>
    </physiologicalReaction>
</comment>
<sequence>MVKALRSPGFTTSLWLTFAVFVGFTAMFTLYVRSEKAIDRANDIRIQSVLLAGELRQSSDDLTHMARSYVVTGHPIYKQHYQEILDIRDGKAPRPVDYQNVYWDLVLADDRRPRPSEDRAAPLLDLMRTAGFSDTEMADLALAKTRSDALTAIERAAMALVDQAEPIADPTRMRASQMVHDAAYHQAKAAIMEPIGSAYQMVENRTQQTVNEAISTAMTMRIGLIALAALQVLTLLFALRNLNRALGVSVEELHSHMVRIGGGDFRTAIPLTAKQDNSVIAWLADMQCRLASLEAEQLQAEMRARRLTQLYAALSQCNQAIVRCANQEELFPIICRDAVLFGGMTMAWIGLVDESARTVKPVAGYGDSMDYLNQLEISIDPNLPSGRGPTGIAIREDRPYWCQDFQNDPNTATWRDRATECYVQASAALPLHRDGRVIGSFNLYSGQLNAFDDDARNLLLEMAMDIDYALMGFDREEERRRNQQAEQFRGFMLESLNSGAPLSAILIDVVTKLESIIADSRCSVLLLDEATQQLRLAAAPNLPEFYNQAVDGLPIGAGVGACGNTAYTGQRTIVADIQTHPYWAAYRDIARHADLGCCWSEPILANGNRVLGTFAIYRSYPAEPDRYHLQLLQMAADFVTLAIERKKAEDDIYFLANFDPLTGLPNRARLNEHLKLAIGIAKRTNGHLALMFLDLDHFKDINDTLGHTIGDALLIELAGRLKQVLRDEDTITRLGGDEFIFLLPGTDATGAAWVAQKLLDTIAAAYRIDQYDLTLTASIGIAIYPGDGDDLEALSRCADTAMYRAKQEGRHGARFFTPEMQASSARNLQLLNALRSALERDELTLHYQPQIAAGSRRLIGAEALLRWRHPELGLVSPAEFIPLAEESGLILSIGEWVIRTAARQAESWRQAGFPPFIMAVNVSAAQFKQPELPELVADILHEVGLPAEYLELELTEGVAMHNPQGVIAMMAQFHERGIRMSIDDFGTGYSSLSYLKKFKVYKLKIDQSFVRDLTSDQEDKAIVAAVISLAKSLGLKTIAEGVETVEQLDYLHQQGCDEMQGYLFSKPLPAEAFTDWLRAHAEPASSGD</sequence>
<dbReference type="PANTHER" id="PTHR44757">
    <property type="entry name" value="DIGUANYLATE CYCLASE DGCP"/>
    <property type="match status" value="1"/>
</dbReference>
<dbReference type="CDD" id="cd01949">
    <property type="entry name" value="GGDEF"/>
    <property type="match status" value="1"/>
</dbReference>
<dbReference type="CDD" id="cd01948">
    <property type="entry name" value="EAL"/>
    <property type="match status" value="1"/>
</dbReference>
<evidence type="ECO:0000256" key="3">
    <source>
        <dbReference type="ARBA" id="ARBA00022636"/>
    </source>
</evidence>
<dbReference type="Pfam" id="PF00563">
    <property type="entry name" value="EAL"/>
    <property type="match status" value="1"/>
</dbReference>
<evidence type="ECO:0000313" key="9">
    <source>
        <dbReference type="EMBL" id="OAI25689.1"/>
    </source>
</evidence>
<feature type="coiled-coil region" evidence="5">
    <location>
        <begin position="283"/>
        <end position="310"/>
    </location>
</feature>
<name>A0A177P8D2_9GAMM</name>
<dbReference type="PANTHER" id="PTHR44757:SF2">
    <property type="entry name" value="BIOFILM ARCHITECTURE MAINTENANCE PROTEIN MBAA"/>
    <property type="match status" value="1"/>
</dbReference>
<keyword evidence="6" id="KW-1133">Transmembrane helix</keyword>
<keyword evidence="3" id="KW-0973">c-di-GMP</keyword>
<dbReference type="Gene3D" id="3.20.20.450">
    <property type="entry name" value="EAL domain"/>
    <property type="match status" value="1"/>
</dbReference>
<dbReference type="InterPro" id="IPR001633">
    <property type="entry name" value="EAL_dom"/>
</dbReference>
<proteinExistence type="predicted"/>
<dbReference type="SMART" id="SM00065">
    <property type="entry name" value="GAF"/>
    <property type="match status" value="2"/>
</dbReference>
<dbReference type="FunFam" id="3.30.70.270:FF:000001">
    <property type="entry name" value="Diguanylate cyclase domain protein"/>
    <property type="match status" value="1"/>
</dbReference>
<comment type="caution">
    <text evidence="9">The sequence shown here is derived from an EMBL/GenBank/DDBJ whole genome shotgun (WGS) entry which is preliminary data.</text>
</comment>
<dbReference type="SMART" id="SM00267">
    <property type="entry name" value="GGDEF"/>
    <property type="match status" value="1"/>
</dbReference>
<dbReference type="PROSITE" id="PS50887">
    <property type="entry name" value="GGDEF"/>
    <property type="match status" value="1"/>
</dbReference>
<dbReference type="SUPFAM" id="SSF55781">
    <property type="entry name" value="GAF domain-like"/>
    <property type="match status" value="2"/>
</dbReference>
<dbReference type="SUPFAM" id="SSF55073">
    <property type="entry name" value="Nucleotide cyclase"/>
    <property type="match status" value="1"/>
</dbReference>
<reference evidence="10" key="1">
    <citation type="submission" date="2016-03" db="EMBL/GenBank/DDBJ databases">
        <authorList>
            <person name="Heylen K."/>
            <person name="De Vos P."/>
            <person name="Vekeman B."/>
        </authorList>
    </citation>
    <scope>NUCLEOTIDE SEQUENCE [LARGE SCALE GENOMIC DNA]</scope>
    <source>
        <strain evidence="10">R-45383</strain>
    </source>
</reference>
<evidence type="ECO:0000256" key="2">
    <source>
        <dbReference type="ARBA" id="ARBA00012282"/>
    </source>
</evidence>
<keyword evidence="6" id="KW-0812">Transmembrane</keyword>
<evidence type="ECO:0000256" key="1">
    <source>
        <dbReference type="ARBA" id="ARBA00001946"/>
    </source>
</evidence>
<gene>
    <name evidence="9" type="ORF">A1355_19455</name>
</gene>
<feature type="domain" description="EAL" evidence="7">
    <location>
        <begin position="827"/>
        <end position="1081"/>
    </location>
</feature>
<keyword evidence="5" id="KW-0175">Coiled coil</keyword>